<dbReference type="GO" id="GO:0008757">
    <property type="term" value="F:S-adenosylmethionine-dependent methyltransferase activity"/>
    <property type="evidence" value="ECO:0007669"/>
    <property type="project" value="UniProtKB-ARBA"/>
</dbReference>
<dbReference type="PANTHER" id="PTHR23290">
    <property type="entry name" value="RRNA N6-ADENOSINE-METHYLTRANSFERASE METTL5"/>
    <property type="match status" value="1"/>
</dbReference>
<dbReference type="CDD" id="cd02440">
    <property type="entry name" value="AdoMet_MTases"/>
    <property type="match status" value="1"/>
</dbReference>
<evidence type="ECO:0000313" key="5">
    <source>
        <dbReference type="Proteomes" id="UP001626550"/>
    </source>
</evidence>
<protein>
    <recommendedName>
        <fullName evidence="2">Methyltransferase-like protein 5</fullName>
    </recommendedName>
</protein>
<feature type="domain" description="Methyltransferase small" evidence="3">
    <location>
        <begin position="20"/>
        <end position="110"/>
    </location>
</feature>
<dbReference type="InterPro" id="IPR029063">
    <property type="entry name" value="SAM-dependent_MTases_sf"/>
</dbReference>
<dbReference type="InterPro" id="IPR002052">
    <property type="entry name" value="DNA_methylase_N6_adenine_CS"/>
</dbReference>
<accession>A0ABD2Q0W4</accession>
<evidence type="ECO:0000313" key="4">
    <source>
        <dbReference type="EMBL" id="KAL3313275.1"/>
    </source>
</evidence>
<dbReference type="PROSITE" id="PS00092">
    <property type="entry name" value="N6_MTASE"/>
    <property type="match status" value="1"/>
</dbReference>
<sequence>MYKIADILYDCEERDSSISGKVIADLGCGPGIFCVGSSLLNADFIVGFEIDEDAISDFKQNLEDLDLQNERIDVVNCDVRTLLNQDNFIHQKYFDTVITNPPFGTTKDTNGIDVIFLHTALTMATEHVYSLHKSSTRPVSAGQFKLYFERDRIS</sequence>
<evidence type="ECO:0000259" key="3">
    <source>
        <dbReference type="Pfam" id="PF05175"/>
    </source>
</evidence>
<keyword evidence="5" id="KW-1185">Reference proteome</keyword>
<organism evidence="4 5">
    <name type="scientific">Cichlidogyrus casuarinus</name>
    <dbReference type="NCBI Taxonomy" id="1844966"/>
    <lineage>
        <taxon>Eukaryota</taxon>
        <taxon>Metazoa</taxon>
        <taxon>Spiralia</taxon>
        <taxon>Lophotrochozoa</taxon>
        <taxon>Platyhelminthes</taxon>
        <taxon>Monogenea</taxon>
        <taxon>Monopisthocotylea</taxon>
        <taxon>Dactylogyridea</taxon>
        <taxon>Ancyrocephalidae</taxon>
        <taxon>Cichlidogyrus</taxon>
    </lineage>
</organism>
<proteinExistence type="inferred from homology"/>
<dbReference type="SUPFAM" id="SSF53335">
    <property type="entry name" value="S-adenosyl-L-methionine-dependent methyltransferases"/>
    <property type="match status" value="1"/>
</dbReference>
<dbReference type="EMBL" id="JBJKFK010001367">
    <property type="protein sequence ID" value="KAL3313275.1"/>
    <property type="molecule type" value="Genomic_DNA"/>
</dbReference>
<dbReference type="Pfam" id="PF05175">
    <property type="entry name" value="MTS"/>
    <property type="match status" value="1"/>
</dbReference>
<evidence type="ECO:0000256" key="1">
    <source>
        <dbReference type="ARBA" id="ARBA00009741"/>
    </source>
</evidence>
<comment type="similarity">
    <text evidence="1">Belongs to the methyltransferase superfamily. PrmA family.</text>
</comment>
<evidence type="ECO:0000256" key="2">
    <source>
        <dbReference type="ARBA" id="ARBA00041374"/>
    </source>
</evidence>
<dbReference type="Gene3D" id="3.40.50.150">
    <property type="entry name" value="Vaccinia Virus protein VP39"/>
    <property type="match status" value="1"/>
</dbReference>
<dbReference type="Proteomes" id="UP001626550">
    <property type="component" value="Unassembled WGS sequence"/>
</dbReference>
<reference evidence="4 5" key="1">
    <citation type="submission" date="2024-11" db="EMBL/GenBank/DDBJ databases">
        <title>Adaptive evolution of stress response genes in parasites aligns with host niche diversity.</title>
        <authorList>
            <person name="Hahn C."/>
            <person name="Resl P."/>
        </authorList>
    </citation>
    <scope>NUCLEOTIDE SEQUENCE [LARGE SCALE GENOMIC DNA]</scope>
    <source>
        <strain evidence="4">EGGRZ-B1_66</strain>
        <tissue evidence="4">Body</tissue>
    </source>
</reference>
<name>A0ABD2Q0W4_9PLAT</name>
<dbReference type="PANTHER" id="PTHR23290:SF0">
    <property type="entry name" value="RRNA N6-ADENOSINE-METHYLTRANSFERASE METTL5"/>
    <property type="match status" value="1"/>
</dbReference>
<gene>
    <name evidence="4" type="primary">METTL5</name>
    <name evidence="4" type="ORF">Ciccas_008123</name>
</gene>
<dbReference type="InterPro" id="IPR007848">
    <property type="entry name" value="Small_mtfrase_dom"/>
</dbReference>
<dbReference type="AlphaFoldDB" id="A0ABD2Q0W4"/>
<comment type="caution">
    <text evidence="4">The sequence shown here is derived from an EMBL/GenBank/DDBJ whole genome shotgun (WGS) entry which is preliminary data.</text>
</comment>
<dbReference type="InterPro" id="IPR051720">
    <property type="entry name" value="rRNA_MeTrfase/Polyamine_Synth"/>
</dbReference>